<evidence type="ECO:0000256" key="3">
    <source>
        <dbReference type="ARBA" id="ARBA00022723"/>
    </source>
</evidence>
<evidence type="ECO:0000256" key="2">
    <source>
        <dbReference type="ARBA" id="ARBA00022485"/>
    </source>
</evidence>
<keyword evidence="4" id="KW-0408">Iron</keyword>
<keyword evidence="8" id="KW-1185">Reference proteome</keyword>
<feature type="domain" description="4Fe-4S ferredoxin-type" evidence="6">
    <location>
        <begin position="96"/>
        <end position="125"/>
    </location>
</feature>
<dbReference type="RefSeq" id="WP_006302681.1">
    <property type="nucleotide sequence ID" value="NZ_ACGK02000001.1"/>
</dbReference>
<accession>F1T4A9</accession>
<dbReference type="Gene3D" id="3.30.70.20">
    <property type="match status" value="2"/>
</dbReference>
<dbReference type="GeneID" id="93210117"/>
<evidence type="ECO:0000313" key="7">
    <source>
        <dbReference type="EMBL" id="EGF23553.1"/>
    </source>
</evidence>
<dbReference type="InterPro" id="IPR050157">
    <property type="entry name" value="PSI_iron-sulfur_center"/>
</dbReference>
<evidence type="ECO:0000256" key="4">
    <source>
        <dbReference type="ARBA" id="ARBA00023004"/>
    </source>
</evidence>
<keyword evidence="5" id="KW-0411">Iron-sulfur</keyword>
<protein>
    <submittedName>
        <fullName evidence="7">4Fe-4S binding domain protein</fullName>
    </submittedName>
</protein>
<gene>
    <name evidence="7" type="ORF">HMPREF0091_10500</name>
</gene>
<dbReference type="PROSITE" id="PS00198">
    <property type="entry name" value="4FE4S_FER_1"/>
    <property type="match status" value="2"/>
</dbReference>
<feature type="domain" description="4Fe-4S ferredoxin-type" evidence="6">
    <location>
        <begin position="357"/>
        <end position="386"/>
    </location>
</feature>
<dbReference type="InterPro" id="IPR017900">
    <property type="entry name" value="4Fe4S_Fe_S_CS"/>
</dbReference>
<dbReference type="PANTHER" id="PTHR24960:SF79">
    <property type="entry name" value="PHOTOSYSTEM I IRON-SULFUR CENTER"/>
    <property type="match status" value="1"/>
</dbReference>
<feature type="domain" description="4Fe-4S ferredoxin-type" evidence="6">
    <location>
        <begin position="327"/>
        <end position="356"/>
    </location>
</feature>
<evidence type="ECO:0000313" key="8">
    <source>
        <dbReference type="Proteomes" id="UP000005947"/>
    </source>
</evidence>
<evidence type="ECO:0000256" key="5">
    <source>
        <dbReference type="ARBA" id="ARBA00023014"/>
    </source>
</evidence>
<dbReference type="eggNOG" id="COG1149">
    <property type="taxonomic scope" value="Bacteria"/>
</dbReference>
<dbReference type="Pfam" id="PF00037">
    <property type="entry name" value="Fer4"/>
    <property type="match status" value="1"/>
</dbReference>
<dbReference type="eggNOG" id="COG1145">
    <property type="taxonomic scope" value="Bacteria"/>
</dbReference>
<name>F1T4A9_9ACTN</name>
<dbReference type="AlphaFoldDB" id="F1T4A9"/>
<organism evidence="7 8">
    <name type="scientific">Fannyhessea vaginae DSM 15829</name>
    <dbReference type="NCBI Taxonomy" id="525256"/>
    <lineage>
        <taxon>Bacteria</taxon>
        <taxon>Bacillati</taxon>
        <taxon>Actinomycetota</taxon>
        <taxon>Coriobacteriia</taxon>
        <taxon>Coriobacteriales</taxon>
        <taxon>Atopobiaceae</taxon>
        <taxon>Fannyhessea</taxon>
    </lineage>
</organism>
<dbReference type="PANTHER" id="PTHR24960">
    <property type="entry name" value="PHOTOSYSTEM I IRON-SULFUR CENTER-RELATED"/>
    <property type="match status" value="1"/>
</dbReference>
<dbReference type="GO" id="GO:0046872">
    <property type="term" value="F:metal ion binding"/>
    <property type="evidence" value="ECO:0007669"/>
    <property type="project" value="UniProtKB-KW"/>
</dbReference>
<dbReference type="OrthoDB" id="9672at2"/>
<dbReference type="Proteomes" id="UP000005947">
    <property type="component" value="Unassembled WGS sequence"/>
</dbReference>
<dbReference type="InterPro" id="IPR017896">
    <property type="entry name" value="4Fe4S_Fe-S-bd"/>
</dbReference>
<dbReference type="EMBL" id="ACGK02000001">
    <property type="protein sequence ID" value="EGF23553.1"/>
    <property type="molecule type" value="Genomic_DNA"/>
</dbReference>
<sequence>MSTKRDMLDDIIDIKQDLSALSQPLGQIAQVLTGDKNSARVFDPRDYKEKPRANALSCLNVGAYNAYRAEGVGAHTICTCHACMDVCPVDAIDIKGSTVKIADTCRACGLCIAACPTEAFIVSRFMAKSLYDRIAKVASMYEVCYITCTRALGKLPRPNEILLPCLGVVPREVWIALLQEYSNISVYLPVGVCDKCKTTTGELAYTDEIGAAEEFIGKEVGIEVDKHNLNHDMSRAFLRQEFLRDVGRAGQTLLAAQNPVYAGVQAVTRKIQKHSNDLFELQCTLEKALGDTTTSYNHRLLTQKRKLLLSVIQKNPQLAAHYKEQNLIPVCDMSACTVCSACTRVCPVNACNLDEHGRFSVQTAYCVNCSACALVCPEQCIVMKQGDTHELIVRDEEAIRLQKEARERKERVAKIKERTRKQVERGLRVLERLSEDNS</sequence>
<dbReference type="GO" id="GO:0051539">
    <property type="term" value="F:4 iron, 4 sulfur cluster binding"/>
    <property type="evidence" value="ECO:0007669"/>
    <property type="project" value="UniProtKB-KW"/>
</dbReference>
<evidence type="ECO:0000256" key="1">
    <source>
        <dbReference type="ARBA" id="ARBA00001966"/>
    </source>
</evidence>
<comment type="cofactor">
    <cofactor evidence="1">
        <name>[4Fe-4S] cluster</name>
        <dbReference type="ChEBI" id="CHEBI:49883"/>
    </cofactor>
</comment>
<dbReference type="SUPFAM" id="SSF54862">
    <property type="entry name" value="4Fe-4S ferredoxins"/>
    <property type="match status" value="2"/>
</dbReference>
<reference evidence="7 8" key="1">
    <citation type="submission" date="2011-02" db="EMBL/GenBank/DDBJ databases">
        <authorList>
            <person name="Muzny D."/>
            <person name="Qin X."/>
            <person name="Buhay C."/>
            <person name="Dugan-Rocha S."/>
            <person name="Ding Y."/>
            <person name="Chen G."/>
            <person name="Hawes A."/>
            <person name="Holder M."/>
            <person name="Jhangiani S."/>
            <person name="Johnson A."/>
            <person name="Khan Z."/>
            <person name="Li Z."/>
            <person name="Liu W."/>
            <person name="Liu X."/>
            <person name="Perez L."/>
            <person name="Shen H."/>
            <person name="Wang Q."/>
            <person name="Watt J."/>
            <person name="Xi L."/>
            <person name="Xin Y."/>
            <person name="Zhou J."/>
            <person name="Deng J."/>
            <person name="Jiang H."/>
            <person name="Liu Y."/>
            <person name="Qu J."/>
            <person name="Song X.-Z."/>
            <person name="Zhang L."/>
            <person name="Villasana D."/>
            <person name="Johnson A."/>
            <person name="Liu J."/>
            <person name="Liyanage D."/>
            <person name="Lorensuhewa L."/>
            <person name="Robinson T."/>
            <person name="Song A."/>
            <person name="Song B.-B."/>
            <person name="Dinh H."/>
            <person name="Thornton R."/>
            <person name="Coyle M."/>
            <person name="Francisco L."/>
            <person name="Jackson L."/>
            <person name="Javaid M."/>
            <person name="Korchina V."/>
            <person name="Kovar C."/>
            <person name="Mata R."/>
            <person name="Mathew T."/>
            <person name="Ngo R."/>
            <person name="Nguyen L."/>
            <person name="Nguyen N."/>
            <person name="Okwuonu G."/>
            <person name="Ongeri F."/>
            <person name="Pham C."/>
            <person name="Simmons D."/>
            <person name="Wilczek-Boney K."/>
            <person name="Hale W."/>
            <person name="Jakkamsetti A."/>
            <person name="Pham P."/>
            <person name="Ruth R."/>
            <person name="San Lucas F."/>
            <person name="Warren J."/>
            <person name="Zhang J."/>
            <person name="Zhao Z."/>
            <person name="Zhou C."/>
            <person name="Zhu D."/>
            <person name="Lee S."/>
            <person name="Bess C."/>
            <person name="Blankenburg K."/>
            <person name="Forbes L."/>
            <person name="Fu Q."/>
            <person name="Gubbala S."/>
            <person name="Hirani K."/>
            <person name="Jayaseelan J.C."/>
            <person name="Lara F."/>
            <person name="Munidasa M."/>
            <person name="Palculict T."/>
            <person name="Patil S."/>
            <person name="Pu L.-L."/>
            <person name="Saada N."/>
            <person name="Tang L."/>
            <person name="Weissenberger G."/>
            <person name="Zhu Y."/>
            <person name="Hemphill L."/>
            <person name="Shang Y."/>
            <person name="Youmans B."/>
            <person name="Ayvaz T."/>
            <person name="Ross M."/>
            <person name="Santibanez J."/>
            <person name="Aqrawi P."/>
            <person name="Gross S."/>
            <person name="Joshi V."/>
            <person name="Fowler G."/>
            <person name="Nazareth L."/>
            <person name="Reid J."/>
            <person name="Worley K."/>
            <person name="Petrosino J."/>
            <person name="Highlander S."/>
            <person name="Gibbs R."/>
        </authorList>
    </citation>
    <scope>NUCLEOTIDE SEQUENCE [LARGE SCALE GENOMIC DNA]</scope>
    <source>
        <strain evidence="7 8">DSM 15829</strain>
    </source>
</reference>
<keyword evidence="3" id="KW-0479">Metal-binding</keyword>
<keyword evidence="2" id="KW-0004">4Fe-4S</keyword>
<proteinExistence type="predicted"/>
<dbReference type="PROSITE" id="PS51379">
    <property type="entry name" value="4FE4S_FER_2"/>
    <property type="match status" value="3"/>
</dbReference>
<evidence type="ECO:0000259" key="6">
    <source>
        <dbReference type="PROSITE" id="PS51379"/>
    </source>
</evidence>
<comment type="caution">
    <text evidence="7">The sequence shown here is derived from an EMBL/GenBank/DDBJ whole genome shotgun (WGS) entry which is preliminary data.</text>
</comment>